<evidence type="ECO:0000256" key="1">
    <source>
        <dbReference type="SAM" id="MobiDB-lite"/>
    </source>
</evidence>
<dbReference type="OrthoDB" id="10401500at2759"/>
<comment type="caution">
    <text evidence="3">The sequence shown here is derived from an EMBL/GenBank/DDBJ whole genome shotgun (WGS) entry which is preliminary data.</text>
</comment>
<feature type="compositionally biased region" description="Pro residues" evidence="1">
    <location>
        <begin position="44"/>
        <end position="56"/>
    </location>
</feature>
<dbReference type="Proteomes" id="UP000237105">
    <property type="component" value="Unassembled WGS sequence"/>
</dbReference>
<name>A0A2P5CM98_PARAD</name>
<keyword evidence="4" id="KW-1185">Reference proteome</keyword>
<organism evidence="3 4">
    <name type="scientific">Parasponia andersonii</name>
    <name type="common">Sponia andersonii</name>
    <dbReference type="NCBI Taxonomy" id="3476"/>
    <lineage>
        <taxon>Eukaryota</taxon>
        <taxon>Viridiplantae</taxon>
        <taxon>Streptophyta</taxon>
        <taxon>Embryophyta</taxon>
        <taxon>Tracheophyta</taxon>
        <taxon>Spermatophyta</taxon>
        <taxon>Magnoliopsida</taxon>
        <taxon>eudicotyledons</taxon>
        <taxon>Gunneridae</taxon>
        <taxon>Pentapetalae</taxon>
        <taxon>rosids</taxon>
        <taxon>fabids</taxon>
        <taxon>Rosales</taxon>
        <taxon>Cannabaceae</taxon>
        <taxon>Parasponia</taxon>
    </lineage>
</organism>
<feature type="signal peptide" evidence="2">
    <location>
        <begin position="1"/>
        <end position="30"/>
    </location>
</feature>
<accession>A0A2P5CM98</accession>
<dbReference type="AlphaFoldDB" id="A0A2P5CM98"/>
<feature type="region of interest" description="Disordered" evidence="1">
    <location>
        <begin position="27"/>
        <end position="78"/>
    </location>
</feature>
<dbReference type="EMBL" id="JXTB01000115">
    <property type="protein sequence ID" value="PON62164.1"/>
    <property type="molecule type" value="Genomic_DNA"/>
</dbReference>
<evidence type="ECO:0000313" key="3">
    <source>
        <dbReference type="EMBL" id="PON62164.1"/>
    </source>
</evidence>
<keyword evidence="2" id="KW-0732">Signal</keyword>
<feature type="chain" id="PRO_5015103517" description="Transmembrane protein" evidence="2">
    <location>
        <begin position="31"/>
        <end position="78"/>
    </location>
</feature>
<evidence type="ECO:0008006" key="5">
    <source>
        <dbReference type="Google" id="ProtNLM"/>
    </source>
</evidence>
<reference evidence="4" key="1">
    <citation type="submission" date="2016-06" db="EMBL/GenBank/DDBJ databases">
        <title>Parallel loss of symbiosis genes in relatives of nitrogen-fixing non-legume Parasponia.</title>
        <authorList>
            <person name="Van Velzen R."/>
            <person name="Holmer R."/>
            <person name="Bu F."/>
            <person name="Rutten L."/>
            <person name="Van Zeijl A."/>
            <person name="Liu W."/>
            <person name="Santuari L."/>
            <person name="Cao Q."/>
            <person name="Sharma T."/>
            <person name="Shen D."/>
            <person name="Roswanjaya Y."/>
            <person name="Wardhani T."/>
            <person name="Kalhor M.S."/>
            <person name="Jansen J."/>
            <person name="Van den Hoogen J."/>
            <person name="Gungor B."/>
            <person name="Hartog M."/>
            <person name="Hontelez J."/>
            <person name="Verver J."/>
            <person name="Yang W.-C."/>
            <person name="Schijlen E."/>
            <person name="Repin R."/>
            <person name="Schilthuizen M."/>
            <person name="Schranz E."/>
            <person name="Heidstra R."/>
            <person name="Miyata K."/>
            <person name="Fedorova E."/>
            <person name="Kohlen W."/>
            <person name="Bisseling T."/>
            <person name="Smit S."/>
            <person name="Geurts R."/>
        </authorList>
    </citation>
    <scope>NUCLEOTIDE SEQUENCE [LARGE SCALE GENOMIC DNA]</scope>
    <source>
        <strain evidence="4">cv. WU1-14</strain>
    </source>
</reference>
<proteinExistence type="predicted"/>
<protein>
    <recommendedName>
        <fullName evidence="5">Transmembrane protein</fullName>
    </recommendedName>
</protein>
<evidence type="ECO:0000256" key="2">
    <source>
        <dbReference type="SAM" id="SignalP"/>
    </source>
</evidence>
<evidence type="ECO:0000313" key="4">
    <source>
        <dbReference type="Proteomes" id="UP000237105"/>
    </source>
</evidence>
<sequence length="78" mass="8553">MSFSICLRFVTLYILLLAAMYATPHHLVRADRRPSNHRKLGRVPPGPVSPPPPKPAPRLHARSDSPPPSISPSVSEPI</sequence>
<gene>
    <name evidence="3" type="ORF">PanWU01x14_140140</name>
</gene>